<evidence type="ECO:0000313" key="4">
    <source>
        <dbReference type="EMBL" id="ANH56400.1"/>
    </source>
</evidence>
<evidence type="ECO:0000256" key="1">
    <source>
        <dbReference type="SAM" id="MobiDB-lite"/>
    </source>
</evidence>
<organism evidence="4">
    <name type="scientific">Hypocrella siamensis</name>
    <dbReference type="NCBI Taxonomy" id="696354"/>
    <lineage>
        <taxon>Eukaryota</taxon>
        <taxon>Fungi</taxon>
        <taxon>Dikarya</taxon>
        <taxon>Ascomycota</taxon>
        <taxon>Pezizomycotina</taxon>
        <taxon>Sordariomycetes</taxon>
        <taxon>Hypocreomycetidae</taxon>
        <taxon>Hypocreales</taxon>
        <taxon>Clavicipitaceae</taxon>
        <taxon>Hypocrella</taxon>
    </lineage>
</organism>
<accession>A0A173GMY1</accession>
<feature type="compositionally biased region" description="Basic and acidic residues" evidence="1">
    <location>
        <begin position="1472"/>
        <end position="1489"/>
    </location>
</feature>
<feature type="non-terminal residue" evidence="4">
    <location>
        <position position="1795"/>
    </location>
</feature>
<feature type="compositionally biased region" description="Acidic residues" evidence="1">
    <location>
        <begin position="1577"/>
        <end position="1600"/>
    </location>
</feature>
<proteinExistence type="predicted"/>
<evidence type="ECO:0000259" key="3">
    <source>
        <dbReference type="Pfam" id="PF12708"/>
    </source>
</evidence>
<dbReference type="Gene3D" id="2.160.20.10">
    <property type="entry name" value="Single-stranded right-handed beta-helix, Pectin lyase-like"/>
    <property type="match status" value="3"/>
</dbReference>
<feature type="compositionally biased region" description="Gly residues" evidence="1">
    <location>
        <begin position="1515"/>
        <end position="1524"/>
    </location>
</feature>
<dbReference type="InterPro" id="IPR011050">
    <property type="entry name" value="Pectin_lyase_fold/virulence"/>
</dbReference>
<feature type="chain" id="PRO_5008006477" description="Rhamnogalacturonase A/B/Epimerase-like pectate lyase domain-containing protein" evidence="2">
    <location>
        <begin position="34"/>
        <end position="1795"/>
    </location>
</feature>
<dbReference type="InterPro" id="IPR039279">
    <property type="entry name" value="QRT3-like"/>
</dbReference>
<protein>
    <recommendedName>
        <fullName evidence="3">Rhamnogalacturonase A/B/Epimerase-like pectate lyase domain-containing protein</fullName>
    </recommendedName>
</protein>
<feature type="domain" description="Rhamnogalacturonase A/B/Epimerase-like pectate lyase" evidence="3">
    <location>
        <begin position="554"/>
        <end position="626"/>
    </location>
</feature>
<dbReference type="PANTHER" id="PTHR33928:SF2">
    <property type="entry name" value="PECTATE LYASE SUPERFAMILY PROTEIN DOMAIN-CONTAINING PROTEIN-RELATED"/>
    <property type="match status" value="1"/>
</dbReference>
<dbReference type="InterPro" id="IPR024535">
    <property type="entry name" value="RHGA/B-epi-like_pectate_lyase"/>
</dbReference>
<keyword evidence="2" id="KW-0732">Signal</keyword>
<feature type="region of interest" description="Disordered" evidence="1">
    <location>
        <begin position="1466"/>
        <end position="1532"/>
    </location>
</feature>
<feature type="signal peptide" evidence="2">
    <location>
        <begin position="1"/>
        <end position="33"/>
    </location>
</feature>
<dbReference type="SUPFAM" id="SSF51126">
    <property type="entry name" value="Pectin lyase-like"/>
    <property type="match status" value="2"/>
</dbReference>
<feature type="domain" description="Rhamnogalacturonase A/B/Epimerase-like pectate lyase" evidence="3">
    <location>
        <begin position="950"/>
        <end position="1007"/>
    </location>
</feature>
<dbReference type="InterPro" id="IPR012334">
    <property type="entry name" value="Pectin_lyas_fold"/>
</dbReference>
<dbReference type="PANTHER" id="PTHR33928">
    <property type="entry name" value="POLYGALACTURONASE QRT3"/>
    <property type="match status" value="1"/>
</dbReference>
<dbReference type="EMBL" id="KU202490">
    <property type="protein sequence ID" value="ANH56400.1"/>
    <property type="molecule type" value="Genomic_DNA"/>
</dbReference>
<sequence>MNRRGQSPFGISVAKVLLTVSILSTLIPSNVNGQFIQDWTWQTIDGEDRAFWRPSEQDPLLEVLNLQPVMVFLEYNCHYMPAICQNAQAYLRSWRGSRRKWPSAFSFDFSRSRSRKRRTNSKVCGGSGKYAWKVRHSCPEKAGPGNLAQPPVWRETGRWPHNALEPGEQDLNVIRHDRDAEGKIIRRSNLRYSCDEFPPATLVEGGAGYKDGSPPEGSGEPSYTRCAPIRCKGTAGLNIWGEQNWQATIHSKLREQLKALAVEHPRSNSDSSVNPIIFFFRMANQDNSIAGRVVVQDSTGAESSKSIPLKRQIMTLQEYLELGNSITVEELTPGPGLVEYTLGLNDSEIQTTMDINLETTLPDFAINLPTSATQAEDQVLDDLDSDQIVTDSLFNSSRSRAIDFEARSPVRRHWQRSSMGAGSMPPLLRNATASELEKARILVEEAMIESARLNEARLARPARNIYRLHPNTRIGDNTTHRLAARDEELSAPPLFQVTPEISRAAALVAEADAYAAAGNGSSMLSRRGGGAFWMENIARKGTVPWGSDSSYKVFRNVKDYGAKGDGRTDDTAAIIKAINDGKRCGKNCNGSSVKNALVYIPAGTYLVSKTIPVVFGTQLIGDVSMNIHCTTSYGIHGFADQGRQANNWPTLTAARMFLGLGVLATDMYVGGGAGIDGLDREWYVNTANFYRQIRNLRIDVTNTRPSGKVAGIHYQIAQATSLQFVEIIAKPGTTQVGIFSENGSGGVIADVTIRGGKYGFFGGNQQFTAQRMTFDGCSTAVHIIWDWGWVWKSVTVRNADVGFRLVPEEKKKLRKREENGGSGGSIGSVSFLDSRFENVGTAILIRPLKDNPGGESTGVVLENVALRNVDKGVADTNGQKLLSGNQLVHQWVSGPVYNPERKFVLGEKIQPFQREQSLLDTAADFDSGFGKSPYFERAKPQYADRPVSDFVHIKDYGARGDGVTDDTAAFRAVLERNVGKIVFIDAGTYLLTSTVTIPPGSRIVGETWSQIAASGPYFSDASNPQVMLEVGKEGSVGEVEMQDLIFTTKGPTAGAILVKWNIRASSQGSAGLWGSEHAVYYQYNFNNARNLFAGMVQSESPYYQPTPKPPDPFKEVAGKMSGDPDYSCHGDELDGCDSSWALIMRGSTCTVDKHECQKALVLLENNYANIRLQHLITIGAKYMLIQDGEAVKALDNLNTKAHPRWSQVTVFDPTGTRTSHLSPIMASVIPLPHTTVPEGQTLTISNTVGSDIAALSNDGNQNKPAGPGKEQCFECSFFRLITSTCCGSGGSLGNPLLIPAGEPLPLPLQLSAGFKPNQDIMGDDMTTYPADKALPREVTVPEGTAFDRDFTILAGQPLRGGEDTDDRVIWIDPKIWEDDHPAVGCPPPCTLQLPPWTSATDTIDYPNVTISDGDWTTIATRRPITVSHWVFTPMTITGTRRPTPTKTSSETDIIVITWPTFQSTTTWPPITYKDKSGRMRTTRPTEPRHPPPPTIGPGPHPPPPPGPPGPPGPPSGHGGHGGHGPPGPPGLKWPFNPIIISFAPIPKPIVRPCAFPAFQCPPKGSDPDAPGGGIGPDLEDNPEEGDAEEDEGDEESEEDANFCRSGRPTSSTEAPTEPSKEPSAPKYNRPDATKNVVDCVDGPQQWTSVDKLSLAADSFCKILQDKHVKNGKLGPSFKHYWKSGAYPYNSRDMASVDIEYWAEVNPGCEWSFTFNECKRYAMREERSVEERGEDDRGFPTRSLPVFRRGQGGGDAAWAWSCECPQSMLEFTLYVSCVVKDFASFHFGGLDGENRE</sequence>
<feature type="domain" description="Rhamnogalacturonase A/B/Epimerase-like pectate lyase" evidence="3">
    <location>
        <begin position="645"/>
        <end position="803"/>
    </location>
</feature>
<feature type="region of interest" description="Disordered" evidence="1">
    <location>
        <begin position="1560"/>
        <end position="1636"/>
    </location>
</feature>
<name>A0A173GMY1_9HYPO</name>
<dbReference type="Pfam" id="PF12708">
    <property type="entry name" value="Pect-lyase_RHGA_epim"/>
    <property type="match status" value="3"/>
</dbReference>
<feature type="compositionally biased region" description="Pro residues" evidence="1">
    <location>
        <begin position="1490"/>
        <end position="1514"/>
    </location>
</feature>
<evidence type="ECO:0000256" key="2">
    <source>
        <dbReference type="SAM" id="SignalP"/>
    </source>
</evidence>
<dbReference type="CDD" id="cd23668">
    <property type="entry name" value="GH55_beta13glucanase-like"/>
    <property type="match status" value="1"/>
</dbReference>
<reference evidence="4" key="1">
    <citation type="journal article" date="2016" name="BMC Genomics">
        <title>Genome sequence and comparative analysis of clavicipitaceous insect-pathogenic fungus Aschersonia badia with Metarhizium spp.</title>
        <authorList>
            <person name="Agrawal Y."/>
            <person name="Narwani T."/>
            <person name="Subramanian S."/>
        </authorList>
    </citation>
    <scope>NUCLEOTIDE SEQUENCE</scope>
    <source>
        <strain evidence="4">MTCC 10142</strain>
    </source>
</reference>
<dbReference type="GO" id="GO:0004650">
    <property type="term" value="F:polygalacturonase activity"/>
    <property type="evidence" value="ECO:0007669"/>
    <property type="project" value="InterPro"/>
</dbReference>